<name>A0A382CRM9_9ZZZZ</name>
<comment type="similarity">
    <text evidence="2">Belongs to the fatty acid desaturase CarF family.</text>
</comment>
<dbReference type="EMBL" id="UINC01035680">
    <property type="protein sequence ID" value="SVB28474.1"/>
    <property type="molecule type" value="Genomic_DNA"/>
</dbReference>
<evidence type="ECO:0000256" key="6">
    <source>
        <dbReference type="SAM" id="Phobius"/>
    </source>
</evidence>
<dbReference type="PANTHER" id="PTHR48230">
    <property type="match status" value="1"/>
</dbReference>
<comment type="subcellular location">
    <subcellularLocation>
        <location evidence="1">Membrane</location>
        <topology evidence="1">Multi-pass membrane protein</topology>
    </subcellularLocation>
</comment>
<dbReference type="AlphaFoldDB" id="A0A382CRM9"/>
<protein>
    <recommendedName>
        <fullName evidence="7">Lipid desaturase domain-containing protein</fullName>
    </recommendedName>
</protein>
<dbReference type="InterPro" id="IPR019547">
    <property type="entry name" value="Lipid_desat"/>
</dbReference>
<dbReference type="PANTHER" id="PTHR48230:SF1">
    <property type="entry name" value="LIPID DESATURASE DOMAIN-CONTAINING PROTEIN"/>
    <property type="match status" value="1"/>
</dbReference>
<feature type="transmembrane region" description="Helical" evidence="6">
    <location>
        <begin position="12"/>
        <end position="33"/>
    </location>
</feature>
<evidence type="ECO:0000256" key="5">
    <source>
        <dbReference type="ARBA" id="ARBA00023136"/>
    </source>
</evidence>
<evidence type="ECO:0000259" key="7">
    <source>
        <dbReference type="Pfam" id="PF10520"/>
    </source>
</evidence>
<evidence type="ECO:0000256" key="2">
    <source>
        <dbReference type="ARBA" id="ARBA00007620"/>
    </source>
</evidence>
<organism evidence="8">
    <name type="scientific">marine metagenome</name>
    <dbReference type="NCBI Taxonomy" id="408172"/>
    <lineage>
        <taxon>unclassified sequences</taxon>
        <taxon>metagenomes</taxon>
        <taxon>ecological metagenomes</taxon>
    </lineage>
</organism>
<feature type="transmembrane region" description="Helical" evidence="6">
    <location>
        <begin position="111"/>
        <end position="130"/>
    </location>
</feature>
<proteinExistence type="inferred from homology"/>
<evidence type="ECO:0000256" key="4">
    <source>
        <dbReference type="ARBA" id="ARBA00022989"/>
    </source>
</evidence>
<dbReference type="Pfam" id="PF10520">
    <property type="entry name" value="Lipid_desat"/>
    <property type="match status" value="1"/>
</dbReference>
<keyword evidence="4 6" id="KW-1133">Transmembrane helix</keyword>
<keyword evidence="5 6" id="KW-0472">Membrane</keyword>
<reference evidence="8" key="1">
    <citation type="submission" date="2018-05" db="EMBL/GenBank/DDBJ databases">
        <authorList>
            <person name="Lanie J.A."/>
            <person name="Ng W.-L."/>
            <person name="Kazmierczak K.M."/>
            <person name="Andrzejewski T.M."/>
            <person name="Davidsen T.M."/>
            <person name="Wayne K.J."/>
            <person name="Tettelin H."/>
            <person name="Glass J.I."/>
            <person name="Rusch D."/>
            <person name="Podicherti R."/>
            <person name="Tsui H.-C.T."/>
            <person name="Winkler M.E."/>
        </authorList>
    </citation>
    <scope>NUCLEOTIDE SEQUENCE</scope>
</reference>
<evidence type="ECO:0000313" key="8">
    <source>
        <dbReference type="EMBL" id="SVB28474.1"/>
    </source>
</evidence>
<evidence type="ECO:0000256" key="3">
    <source>
        <dbReference type="ARBA" id="ARBA00022692"/>
    </source>
</evidence>
<sequence length="227" mass="26686">MEKREKNKQSLVLTRIKTLSVSVSLIILCSLFIKLCLHGFIYGFSWLVLPALFVGYLLADFITGTIHWFCDTFFDEETPVIGNFIIYSFREHHSYPLLITKDKFIEQDTTSFFIFMPFLYLATFSESNYLYSPNSIYGHFILIGICIGTFCTNLFHKWAHQRNQKPIIKKLQKLGLILNPDLHKKHHKDHSKSYCVTSGLMNPVLDYINFYANIERLIRLFRYESRS</sequence>
<feature type="domain" description="Lipid desaturase" evidence="7">
    <location>
        <begin position="56"/>
        <end position="219"/>
    </location>
</feature>
<evidence type="ECO:0000256" key="1">
    <source>
        <dbReference type="ARBA" id="ARBA00004141"/>
    </source>
</evidence>
<dbReference type="GO" id="GO:0016020">
    <property type="term" value="C:membrane"/>
    <property type="evidence" value="ECO:0007669"/>
    <property type="project" value="UniProtKB-SubCell"/>
</dbReference>
<keyword evidence="3 6" id="KW-0812">Transmembrane</keyword>
<accession>A0A382CRM9</accession>
<feature type="transmembrane region" description="Helical" evidence="6">
    <location>
        <begin position="136"/>
        <end position="155"/>
    </location>
</feature>
<feature type="transmembrane region" description="Helical" evidence="6">
    <location>
        <begin position="39"/>
        <end position="59"/>
    </location>
</feature>
<gene>
    <name evidence="8" type="ORF">METZ01_LOCUS181328</name>
</gene>
<dbReference type="InterPro" id="IPR053335">
    <property type="entry name" value="Fatty_acid_desaturase_CarF"/>
</dbReference>